<dbReference type="GO" id="GO:0003676">
    <property type="term" value="F:nucleic acid binding"/>
    <property type="evidence" value="ECO:0007669"/>
    <property type="project" value="InterPro"/>
</dbReference>
<dbReference type="InterPro" id="IPR036397">
    <property type="entry name" value="RNaseH_sf"/>
</dbReference>
<keyword evidence="2" id="KW-1185">Reference proteome</keyword>
<evidence type="ECO:0000313" key="2">
    <source>
        <dbReference type="Proteomes" id="UP000499080"/>
    </source>
</evidence>
<sequence length="185" mass="21354">MTRYKHSPSLKSRLVVHVLARRQACSGTVQDGGNAGECLLEYARCSSVTRVQRAFLFKYGKVGHQSILRWFRQFSETGLDDVPLRYGPPGGPISSHVIFFLWGYVKDQVCVPPMPTTLQALQERITAHVTDIDRNMLLNVWTELDYRWDVCLVRGHILNICSIHQEFGECMYLFRNHPSLYFVYL</sequence>
<comment type="caution">
    <text evidence="1">The sequence shown here is derived from an EMBL/GenBank/DDBJ whole genome shotgun (WGS) entry which is preliminary data.</text>
</comment>
<reference evidence="1 2" key="1">
    <citation type="journal article" date="2019" name="Sci. Rep.">
        <title>Orb-weaving spider Araneus ventricosus genome elucidates the spidroin gene catalogue.</title>
        <authorList>
            <person name="Kono N."/>
            <person name="Nakamura H."/>
            <person name="Ohtoshi R."/>
            <person name="Moran D.A.P."/>
            <person name="Shinohara A."/>
            <person name="Yoshida Y."/>
            <person name="Fujiwara M."/>
            <person name="Mori M."/>
            <person name="Tomita M."/>
            <person name="Arakawa K."/>
        </authorList>
    </citation>
    <scope>NUCLEOTIDE SEQUENCE [LARGE SCALE GENOMIC DNA]</scope>
</reference>
<dbReference type="Proteomes" id="UP000499080">
    <property type="component" value="Unassembled WGS sequence"/>
</dbReference>
<organism evidence="1 2">
    <name type="scientific">Araneus ventricosus</name>
    <name type="common">Orbweaver spider</name>
    <name type="synonym">Epeira ventricosa</name>
    <dbReference type="NCBI Taxonomy" id="182803"/>
    <lineage>
        <taxon>Eukaryota</taxon>
        <taxon>Metazoa</taxon>
        <taxon>Ecdysozoa</taxon>
        <taxon>Arthropoda</taxon>
        <taxon>Chelicerata</taxon>
        <taxon>Arachnida</taxon>
        <taxon>Araneae</taxon>
        <taxon>Araneomorphae</taxon>
        <taxon>Entelegynae</taxon>
        <taxon>Araneoidea</taxon>
        <taxon>Araneidae</taxon>
        <taxon>Araneus</taxon>
    </lineage>
</organism>
<gene>
    <name evidence="1" type="ORF">AVEN_209211_1</name>
</gene>
<dbReference type="Gene3D" id="3.30.420.10">
    <property type="entry name" value="Ribonuclease H-like superfamily/Ribonuclease H"/>
    <property type="match status" value="1"/>
</dbReference>
<name>A0A4Y2PN34_ARAVE</name>
<dbReference type="AlphaFoldDB" id="A0A4Y2PN34"/>
<accession>A0A4Y2PN34</accession>
<protein>
    <submittedName>
        <fullName evidence="1">Uncharacterized protein</fullName>
    </submittedName>
</protein>
<proteinExistence type="predicted"/>
<dbReference type="EMBL" id="BGPR01011868">
    <property type="protein sequence ID" value="GBN53368.1"/>
    <property type="molecule type" value="Genomic_DNA"/>
</dbReference>
<evidence type="ECO:0000313" key="1">
    <source>
        <dbReference type="EMBL" id="GBN53368.1"/>
    </source>
</evidence>